<name>A0A835IV52_9MAGN</name>
<dbReference type="SUPFAM" id="SSF52047">
    <property type="entry name" value="RNI-like"/>
    <property type="match status" value="1"/>
</dbReference>
<dbReference type="Gene3D" id="3.80.10.10">
    <property type="entry name" value="Ribonuclease Inhibitor"/>
    <property type="match status" value="2"/>
</dbReference>
<dbReference type="Proteomes" id="UP000631114">
    <property type="component" value="Unassembled WGS sequence"/>
</dbReference>
<dbReference type="OrthoDB" id="550575at2759"/>
<dbReference type="GO" id="GO:0019005">
    <property type="term" value="C:SCF ubiquitin ligase complex"/>
    <property type="evidence" value="ECO:0007669"/>
    <property type="project" value="TreeGrafter"/>
</dbReference>
<sequence length="421" mass="45605">MATSSSSSSSSSENRICINERLTDDELGAILSKLECDKDKEGFGLVCKRWLYLQSTERKKLCARAGPLMLQKMADRFTHLIELDLSQSSSRSFFPGVTDSDLSVVASAFGCLHILKLQNCKGVTDVGMVALANGLPHLQSLDVSYCRKITDRGLEAIAKGCNLRSLHLEGCKFVTDKLLQALAENCLNLEELGLLGCIKITDMGLAVLVDGCRQIKSLDVSKCSNVGDAGVSCVSKACSSYLMTFKLLDCHKIGDGSIFSLAQSCKNLEILVIGGCRNISDESLKSLVLACNHSLKFLRMDWCLNVSDTTLGCVLSQCGSLEALDIGCCEEVTDGAFRKIGSAGFESRLKFLRVSNCPKITVSGIEMLLDSCKSLEYLDVRSCPNVTEASCYQAGLRFPDCCKVNFTGSLSQLDALVDVFL</sequence>
<protein>
    <recommendedName>
        <fullName evidence="1">F-box/LRR-repeat protein 15-like leucin rich repeat domain-containing protein</fullName>
    </recommendedName>
</protein>
<evidence type="ECO:0000313" key="2">
    <source>
        <dbReference type="EMBL" id="KAF9623984.1"/>
    </source>
</evidence>
<dbReference type="PANTHER" id="PTHR13318:SF75">
    <property type="entry name" value="COI1 F-BOX DOMAIN-CONTAINING PROTEIN"/>
    <property type="match status" value="1"/>
</dbReference>
<proteinExistence type="predicted"/>
<feature type="domain" description="F-box/LRR-repeat protein 15-like leucin rich repeat" evidence="1">
    <location>
        <begin position="174"/>
        <end position="393"/>
    </location>
</feature>
<dbReference type="GO" id="GO:0031146">
    <property type="term" value="P:SCF-dependent proteasomal ubiquitin-dependent protein catabolic process"/>
    <property type="evidence" value="ECO:0007669"/>
    <property type="project" value="TreeGrafter"/>
</dbReference>
<reference evidence="2 3" key="1">
    <citation type="submission" date="2020-10" db="EMBL/GenBank/DDBJ databases">
        <title>The Coptis chinensis genome and diversification of protoberbering-type alkaloids.</title>
        <authorList>
            <person name="Wang B."/>
            <person name="Shu S."/>
            <person name="Song C."/>
            <person name="Liu Y."/>
        </authorList>
    </citation>
    <scope>NUCLEOTIDE SEQUENCE [LARGE SCALE GENOMIC DNA]</scope>
    <source>
        <strain evidence="2">HL-2020</strain>
        <tissue evidence="2">Leaf</tissue>
    </source>
</reference>
<dbReference type="Pfam" id="PF25372">
    <property type="entry name" value="DUF7885"/>
    <property type="match status" value="1"/>
</dbReference>
<dbReference type="SMART" id="SM00367">
    <property type="entry name" value="LRR_CC"/>
    <property type="match status" value="10"/>
</dbReference>
<dbReference type="InterPro" id="IPR032675">
    <property type="entry name" value="LRR_dom_sf"/>
</dbReference>
<dbReference type="Pfam" id="PF13516">
    <property type="entry name" value="LRR_6"/>
    <property type="match status" value="2"/>
</dbReference>
<organism evidence="2 3">
    <name type="scientific">Coptis chinensis</name>
    <dbReference type="NCBI Taxonomy" id="261450"/>
    <lineage>
        <taxon>Eukaryota</taxon>
        <taxon>Viridiplantae</taxon>
        <taxon>Streptophyta</taxon>
        <taxon>Embryophyta</taxon>
        <taxon>Tracheophyta</taxon>
        <taxon>Spermatophyta</taxon>
        <taxon>Magnoliopsida</taxon>
        <taxon>Ranunculales</taxon>
        <taxon>Ranunculaceae</taxon>
        <taxon>Coptidoideae</taxon>
        <taxon>Coptis</taxon>
    </lineage>
</organism>
<dbReference type="AlphaFoldDB" id="A0A835IV52"/>
<dbReference type="InterPro" id="IPR057207">
    <property type="entry name" value="FBXL15_LRR"/>
</dbReference>
<dbReference type="EMBL" id="JADFTS010000001">
    <property type="protein sequence ID" value="KAF9623984.1"/>
    <property type="molecule type" value="Genomic_DNA"/>
</dbReference>
<keyword evidence="3" id="KW-1185">Reference proteome</keyword>
<comment type="caution">
    <text evidence="2">The sequence shown here is derived from an EMBL/GenBank/DDBJ whole genome shotgun (WGS) entry which is preliminary data.</text>
</comment>
<dbReference type="InterPro" id="IPR006553">
    <property type="entry name" value="Leu-rich_rpt_Cys-con_subtyp"/>
</dbReference>
<evidence type="ECO:0000259" key="1">
    <source>
        <dbReference type="Pfam" id="PF25372"/>
    </source>
</evidence>
<gene>
    <name evidence="2" type="ORF">IFM89_007682</name>
</gene>
<accession>A0A835IV52</accession>
<dbReference type="PANTHER" id="PTHR13318">
    <property type="entry name" value="PARTNER OF PAIRED, ISOFORM B-RELATED"/>
    <property type="match status" value="1"/>
</dbReference>
<dbReference type="InterPro" id="IPR001611">
    <property type="entry name" value="Leu-rich_rpt"/>
</dbReference>
<evidence type="ECO:0000313" key="3">
    <source>
        <dbReference type="Proteomes" id="UP000631114"/>
    </source>
</evidence>